<dbReference type="Proteomes" id="UP000272407">
    <property type="component" value="Segment"/>
</dbReference>
<organism evidence="1 2">
    <name type="scientific">Arthrobacter phage Seahorse</name>
    <dbReference type="NCBI Taxonomy" id="2419611"/>
    <lineage>
        <taxon>Viruses</taxon>
        <taxon>Duplodnaviria</taxon>
        <taxon>Heunggongvirae</taxon>
        <taxon>Uroviricota</taxon>
        <taxon>Caudoviricetes</taxon>
        <taxon>Seamegvirus</taxon>
        <taxon>Seamegvirus seahorse</taxon>
    </lineage>
</organism>
<name>A0A3G3M533_9CAUD</name>
<dbReference type="GeneID" id="77932098"/>
<gene>
    <name evidence="1" type="primary">33</name>
    <name evidence="1" type="ORF">PBI_SEAHORSE_33</name>
</gene>
<proteinExistence type="predicted"/>
<protein>
    <submittedName>
        <fullName evidence="1">Esterase</fullName>
    </submittedName>
</protein>
<evidence type="ECO:0000313" key="1">
    <source>
        <dbReference type="EMBL" id="AYR01533.1"/>
    </source>
</evidence>
<evidence type="ECO:0000313" key="2">
    <source>
        <dbReference type="Proteomes" id="UP000272407"/>
    </source>
</evidence>
<dbReference type="RefSeq" id="YP_010656219.1">
    <property type="nucleotide sequence ID" value="NC_070836.1"/>
</dbReference>
<accession>A0A3G3M533</accession>
<reference evidence="1 2" key="1">
    <citation type="submission" date="2018-09" db="EMBL/GenBank/DDBJ databases">
        <authorList>
            <person name="Rimple P.A."/>
            <person name="Stoner T.H."/>
            <person name="Garlena R.A."/>
            <person name="Russell D.A."/>
            <person name="Pope W.H."/>
            <person name="Jacobs-Sera D."/>
            <person name="Hatfull G.F."/>
        </authorList>
    </citation>
    <scope>NUCLEOTIDE SEQUENCE [LARGE SCALE GENOMIC DNA]</scope>
</reference>
<dbReference type="SUPFAM" id="SSF53474">
    <property type="entry name" value="alpha/beta-Hydrolases"/>
    <property type="match status" value="1"/>
</dbReference>
<dbReference type="InterPro" id="IPR029058">
    <property type="entry name" value="AB_hydrolase_fold"/>
</dbReference>
<dbReference type="Gene3D" id="3.40.50.1820">
    <property type="entry name" value="alpha/beta hydrolase"/>
    <property type="match status" value="1"/>
</dbReference>
<sequence length="694" mass="71597">MDPVTLGMAKADSKKNYAGALDLRRLELRGQSERLQAAANHRIDYDDTAIFIENWADLTQWSAAAQAVTANKLFYSSGSTAGTVHAWGLANTARARISTTITVPNAPGGTGFAFFGLNNGTPGGATPSGGNTIGIGVDPVTHYPIMWQGSSVGGAGASNLATTALAGGVYSVTVIADETSLSFVLADAAGNIEYRKRIDRSVINGINNLAIWLNDNRATNGISFGRIAARAGSATIVPRIPTNLSDISSSFSETWANLSQWTSGSQQVSAGKLYHSATVQGGTVPGLNRPVGGTLKTLTMTGSMSVPTGAVATSGLVLAGVATSTFSSGNLIAVGIDPTSGKMVSWRGSGVGGSSSVVVSSAAAQTGTHTFSITIDATNVVATITAPDTTTTFSLTVPLSGLTSPLANLGLWQSDNRDLTGVGIGSITANYTLPAGNAAFEGAAPSPLYTKPVSTSSSLARVTLPKNYDSRRPAPLVIWGHGHGRTAASAFDDSQVKPYLKAISDAGYIVASADAQGDAWGNAAAVTDYENLYRYVRDHYAITGVFLIATSMGGLGTLGMLANRNVPGILGWYGIAPVTSLKAIYDADYNGFFRAEVRTAYGIATDGSDYATKTAGRDPNLMAGEQFRGVPMRAALISDDTVVPPANHGTKLLAKVAPFAAEASTLTIATGGHIPDQGFNATDTLAFFARHQTS</sequence>
<dbReference type="KEGG" id="vg:77932098"/>
<keyword evidence="2" id="KW-1185">Reference proteome</keyword>
<dbReference type="EMBL" id="MH910041">
    <property type="protein sequence ID" value="AYR01533.1"/>
    <property type="molecule type" value="Genomic_DNA"/>
</dbReference>